<sequence length="192" mass="22930">MPKSFSTISFQKNNMLKKDPLLSFEKISKQWLFDLEHYTNEVLYQKPSETQWCLAELFDHIIRVARTYQLPNFNNCIQNNIRKGALKNGTAYLVFDLNIIPYKKIRMESFPTKVARDFNPLERDANELIEDFKLFINEVKRNATLLSNFDKKTKHFHPFFGMINAKEWFSLVEIHMRHHSKQKKRLESLKLS</sequence>
<organism evidence="1 2">
    <name type="scientific">Aquimarina aggregata</name>
    <dbReference type="NCBI Taxonomy" id="1642818"/>
    <lineage>
        <taxon>Bacteria</taxon>
        <taxon>Pseudomonadati</taxon>
        <taxon>Bacteroidota</taxon>
        <taxon>Flavobacteriia</taxon>
        <taxon>Flavobacteriales</taxon>
        <taxon>Flavobacteriaceae</taxon>
        <taxon>Aquimarina</taxon>
    </lineage>
</organism>
<name>A0A162Y9H6_9FLAO</name>
<dbReference type="InterPro" id="IPR034660">
    <property type="entry name" value="DinB/YfiT-like"/>
</dbReference>
<evidence type="ECO:0000313" key="1">
    <source>
        <dbReference type="EMBL" id="KZS39003.1"/>
    </source>
</evidence>
<dbReference type="Gene3D" id="1.20.120.450">
    <property type="entry name" value="dinb family like domain"/>
    <property type="match status" value="1"/>
</dbReference>
<gene>
    <name evidence="1" type="ORF">AWE51_10575</name>
</gene>
<evidence type="ECO:0008006" key="3">
    <source>
        <dbReference type="Google" id="ProtNLM"/>
    </source>
</evidence>
<protein>
    <recommendedName>
        <fullName evidence="3">DinB-like domain-containing protein</fullName>
    </recommendedName>
</protein>
<dbReference type="EMBL" id="LQRT01000035">
    <property type="protein sequence ID" value="KZS39003.1"/>
    <property type="molecule type" value="Genomic_DNA"/>
</dbReference>
<keyword evidence="2" id="KW-1185">Reference proteome</keyword>
<comment type="caution">
    <text evidence="1">The sequence shown here is derived from an EMBL/GenBank/DDBJ whole genome shotgun (WGS) entry which is preliminary data.</text>
</comment>
<dbReference type="AlphaFoldDB" id="A0A162Y9H6"/>
<evidence type="ECO:0000313" key="2">
    <source>
        <dbReference type="Proteomes" id="UP000076715"/>
    </source>
</evidence>
<dbReference type="Proteomes" id="UP000076715">
    <property type="component" value="Unassembled WGS sequence"/>
</dbReference>
<dbReference type="RefSeq" id="WP_066316556.1">
    <property type="nucleotide sequence ID" value="NZ_CANLYS010000036.1"/>
</dbReference>
<proteinExistence type="predicted"/>
<reference evidence="1 2" key="1">
    <citation type="submission" date="2016-01" db="EMBL/GenBank/DDBJ databases">
        <title>The draft genome sequence of Aquimarina sp. RZW4-3-2.</title>
        <authorList>
            <person name="Wang Y."/>
        </authorList>
    </citation>
    <scope>NUCLEOTIDE SEQUENCE [LARGE SCALE GENOMIC DNA]</scope>
    <source>
        <strain evidence="1 2">RZW4-3-2</strain>
    </source>
</reference>
<dbReference type="STRING" id="1642818.AWE51_10575"/>
<accession>A0A162Y9H6</accession>
<dbReference type="SUPFAM" id="SSF109854">
    <property type="entry name" value="DinB/YfiT-like putative metalloenzymes"/>
    <property type="match status" value="1"/>
</dbReference>